<dbReference type="InterPro" id="IPR005119">
    <property type="entry name" value="LysR_subst-bd"/>
</dbReference>
<keyword evidence="7" id="KW-1185">Reference proteome</keyword>
<feature type="domain" description="HTH lysR-type" evidence="5">
    <location>
        <begin position="1"/>
        <end position="58"/>
    </location>
</feature>
<dbReference type="PROSITE" id="PS50931">
    <property type="entry name" value="HTH_LYSR"/>
    <property type="match status" value="1"/>
</dbReference>
<dbReference type="Proteomes" id="UP000317982">
    <property type="component" value="Unassembled WGS sequence"/>
</dbReference>
<keyword evidence="2" id="KW-0805">Transcription regulation</keyword>
<comment type="similarity">
    <text evidence="1">Belongs to the LysR transcriptional regulatory family.</text>
</comment>
<accession>A0A545AHS3</accession>
<dbReference type="Pfam" id="PF03466">
    <property type="entry name" value="LysR_substrate"/>
    <property type="match status" value="1"/>
</dbReference>
<dbReference type="SUPFAM" id="SSF46785">
    <property type="entry name" value="Winged helix' DNA-binding domain"/>
    <property type="match status" value="1"/>
</dbReference>
<dbReference type="OrthoDB" id="4512679at2"/>
<dbReference type="InterPro" id="IPR036390">
    <property type="entry name" value="WH_DNA-bd_sf"/>
</dbReference>
<sequence length="320" mass="33789">MTLSQLRTFALVVRLGSLRAAAKELGISEPAVSAAVAALRAELGDPLFVRAGGGIEFTPGGRRLAAHAEEIVGLADQARREVAETVLASTSLRVAAAADFSEHAADALLNAFTRRLPDCQVDLTLAEGSELADLLVRRTADVVLGPRPTGGEPGPRPVGGELDVVPFLRYQRILVAAPEFPVVVREVFRHVWLTGPAGLEELSEEGRWIARQPVWPDLVRFPSETDAVAAARAGDGLMLALGHVVRADLRSGALVRIPVPGTPVQGLWYATVLGRGRASAAARALQEFVTTPTATAAMLAPPGVAPLVPRRPPVHVALWS</sequence>
<dbReference type="GO" id="GO:0003700">
    <property type="term" value="F:DNA-binding transcription factor activity"/>
    <property type="evidence" value="ECO:0007669"/>
    <property type="project" value="InterPro"/>
</dbReference>
<dbReference type="InParanoid" id="A0A545AHS3"/>
<reference evidence="6 7" key="1">
    <citation type="submission" date="2019-07" db="EMBL/GenBank/DDBJ databases">
        <title>Cryptosporangium phraense sp. nov., isolated from plant litter.</title>
        <authorList>
            <person name="Suriyachadkun C."/>
        </authorList>
    </citation>
    <scope>NUCLEOTIDE SEQUENCE [LARGE SCALE GENOMIC DNA]</scope>
    <source>
        <strain evidence="6 7">A-T 5661</strain>
    </source>
</reference>
<gene>
    <name evidence="6" type="ORF">FL583_36065</name>
</gene>
<evidence type="ECO:0000256" key="2">
    <source>
        <dbReference type="ARBA" id="ARBA00023015"/>
    </source>
</evidence>
<protein>
    <submittedName>
        <fullName evidence="6">LysR family transcriptional regulator</fullName>
    </submittedName>
</protein>
<dbReference type="EMBL" id="VIRS01000045">
    <property type="protein sequence ID" value="TQS40235.1"/>
    <property type="molecule type" value="Genomic_DNA"/>
</dbReference>
<dbReference type="SUPFAM" id="SSF53850">
    <property type="entry name" value="Periplasmic binding protein-like II"/>
    <property type="match status" value="1"/>
</dbReference>
<evidence type="ECO:0000313" key="6">
    <source>
        <dbReference type="EMBL" id="TQS40235.1"/>
    </source>
</evidence>
<dbReference type="Pfam" id="PF00126">
    <property type="entry name" value="HTH_1"/>
    <property type="match status" value="1"/>
</dbReference>
<dbReference type="PRINTS" id="PR00039">
    <property type="entry name" value="HTHLYSR"/>
</dbReference>
<dbReference type="InterPro" id="IPR036388">
    <property type="entry name" value="WH-like_DNA-bd_sf"/>
</dbReference>
<comment type="caution">
    <text evidence="6">The sequence shown here is derived from an EMBL/GenBank/DDBJ whole genome shotgun (WGS) entry which is preliminary data.</text>
</comment>
<dbReference type="GO" id="GO:0000976">
    <property type="term" value="F:transcription cis-regulatory region binding"/>
    <property type="evidence" value="ECO:0007669"/>
    <property type="project" value="TreeGrafter"/>
</dbReference>
<organism evidence="6 7">
    <name type="scientific">Cryptosporangium phraense</name>
    <dbReference type="NCBI Taxonomy" id="2593070"/>
    <lineage>
        <taxon>Bacteria</taxon>
        <taxon>Bacillati</taxon>
        <taxon>Actinomycetota</taxon>
        <taxon>Actinomycetes</taxon>
        <taxon>Cryptosporangiales</taxon>
        <taxon>Cryptosporangiaceae</taxon>
        <taxon>Cryptosporangium</taxon>
    </lineage>
</organism>
<keyword evidence="3" id="KW-0238">DNA-binding</keyword>
<evidence type="ECO:0000256" key="3">
    <source>
        <dbReference type="ARBA" id="ARBA00023125"/>
    </source>
</evidence>
<dbReference type="Gene3D" id="3.40.190.290">
    <property type="match status" value="1"/>
</dbReference>
<dbReference type="PANTHER" id="PTHR30126:SF39">
    <property type="entry name" value="HTH-TYPE TRANSCRIPTIONAL REGULATOR CYSL"/>
    <property type="match status" value="1"/>
</dbReference>
<proteinExistence type="inferred from homology"/>
<keyword evidence="4" id="KW-0804">Transcription</keyword>
<dbReference type="InterPro" id="IPR000847">
    <property type="entry name" value="LysR_HTH_N"/>
</dbReference>
<dbReference type="Gene3D" id="1.10.10.10">
    <property type="entry name" value="Winged helix-like DNA-binding domain superfamily/Winged helix DNA-binding domain"/>
    <property type="match status" value="1"/>
</dbReference>
<name>A0A545AHS3_9ACTN</name>
<dbReference type="PANTHER" id="PTHR30126">
    <property type="entry name" value="HTH-TYPE TRANSCRIPTIONAL REGULATOR"/>
    <property type="match status" value="1"/>
</dbReference>
<evidence type="ECO:0000259" key="5">
    <source>
        <dbReference type="PROSITE" id="PS50931"/>
    </source>
</evidence>
<evidence type="ECO:0000313" key="7">
    <source>
        <dbReference type="Proteomes" id="UP000317982"/>
    </source>
</evidence>
<dbReference type="AlphaFoldDB" id="A0A545AHS3"/>
<dbReference type="RefSeq" id="WP_142709390.1">
    <property type="nucleotide sequence ID" value="NZ_VIRS01000045.1"/>
</dbReference>
<evidence type="ECO:0000256" key="4">
    <source>
        <dbReference type="ARBA" id="ARBA00023163"/>
    </source>
</evidence>
<evidence type="ECO:0000256" key="1">
    <source>
        <dbReference type="ARBA" id="ARBA00009437"/>
    </source>
</evidence>